<reference evidence="2 3" key="1">
    <citation type="submission" date="2018-07" db="EMBL/GenBank/DDBJ databases">
        <title>Dyadobacter roseus sp. nov., isolated from rose rhizosphere soil.</title>
        <authorList>
            <person name="Chen L."/>
        </authorList>
    </citation>
    <scope>NUCLEOTIDE SEQUENCE [LARGE SCALE GENOMIC DNA]</scope>
    <source>
        <strain evidence="2 3">RS19</strain>
    </source>
</reference>
<dbReference type="OrthoDB" id="1368741at2"/>
<proteinExistence type="predicted"/>
<protein>
    <recommendedName>
        <fullName evidence="4">Beta-lactamase-inhibitor-like PepSY-like domain-containing protein</fullName>
    </recommendedName>
</protein>
<accession>A0A3D8YJJ8</accession>
<feature type="signal peptide" evidence="1">
    <location>
        <begin position="1"/>
        <end position="22"/>
    </location>
</feature>
<comment type="caution">
    <text evidence="2">The sequence shown here is derived from an EMBL/GenBank/DDBJ whole genome shotgun (WGS) entry which is preliminary data.</text>
</comment>
<dbReference type="AlphaFoldDB" id="A0A3D8YJJ8"/>
<evidence type="ECO:0008006" key="4">
    <source>
        <dbReference type="Google" id="ProtNLM"/>
    </source>
</evidence>
<organism evidence="2 3">
    <name type="scientific">Dyadobacter luteus</name>
    <dbReference type="NCBI Taxonomy" id="2259619"/>
    <lineage>
        <taxon>Bacteria</taxon>
        <taxon>Pseudomonadati</taxon>
        <taxon>Bacteroidota</taxon>
        <taxon>Cytophagia</taxon>
        <taxon>Cytophagales</taxon>
        <taxon>Spirosomataceae</taxon>
        <taxon>Dyadobacter</taxon>
    </lineage>
</organism>
<dbReference type="Gene3D" id="3.10.450.360">
    <property type="match status" value="1"/>
</dbReference>
<evidence type="ECO:0000313" key="2">
    <source>
        <dbReference type="EMBL" id="REA64271.1"/>
    </source>
</evidence>
<gene>
    <name evidence="2" type="ORF">DSL64_01595</name>
</gene>
<keyword evidence="3" id="KW-1185">Reference proteome</keyword>
<keyword evidence="1" id="KW-0732">Signal</keyword>
<name>A0A3D8YJJ8_9BACT</name>
<dbReference type="EMBL" id="QNUL01000001">
    <property type="protein sequence ID" value="REA64271.1"/>
    <property type="molecule type" value="Genomic_DNA"/>
</dbReference>
<evidence type="ECO:0000313" key="3">
    <source>
        <dbReference type="Proteomes" id="UP000256373"/>
    </source>
</evidence>
<dbReference type="RefSeq" id="WP_115828877.1">
    <property type="nucleotide sequence ID" value="NZ_QNUL01000001.1"/>
</dbReference>
<dbReference type="Proteomes" id="UP000256373">
    <property type="component" value="Unassembled WGS sequence"/>
</dbReference>
<dbReference type="SUPFAM" id="SSF160574">
    <property type="entry name" value="BT0923-like"/>
    <property type="match status" value="1"/>
</dbReference>
<evidence type="ECO:0000256" key="1">
    <source>
        <dbReference type="SAM" id="SignalP"/>
    </source>
</evidence>
<feature type="chain" id="PRO_5017742897" description="Beta-lactamase-inhibitor-like PepSY-like domain-containing protein" evidence="1">
    <location>
        <begin position="23"/>
        <end position="185"/>
    </location>
</feature>
<sequence length="185" mass="20523">MKKLIASAIIAFVAIAAVQVQAQTTTKEVKKELKSEKKAAHKQLQKLEGNKVSSRSKDQFNSDFDGVSDISWQRGAQFDEATFTKDGAKMTAYYDYDSKLVGTTTNKKFADLPASAQKDIKNRYKGYTTGAVVMYDDNEGNETDMLYYGTQFDDADHFFVTVSKGGKETILMVSMGGEVSIFKEV</sequence>